<sequence>MWFDQSLVRAIRDAFPEWMAFFWALLSMLGSVWFVAPVVVLAFWFCDRHRFLSWVVTVLGGYAIMIGTKSYANIGRPDVGPAIAPESLPSVIAFAYAPFVEVASSSFPSGHTIAGTIIWTMLALEIRFGTRRKRLAGAAVVIALIGVSRIALGLHYLGDVVAGFAIAGSYLLVVLTLPDWLERQTGLESMTTTFALVTVVALLSLFGGRSDAAGVFGAVAGLWTVWTYAPPPREPWPLFPSRVAQRIWSLSGVGLVVLVLAVLGSYGSWLLVGYITGTLIGVVPRLSYSFM</sequence>
<proteinExistence type="predicted"/>
<dbReference type="Proteomes" id="UP001321047">
    <property type="component" value="Unassembled WGS sequence"/>
</dbReference>
<reference evidence="3 4" key="1">
    <citation type="submission" date="2022-09" db="EMBL/GenBank/DDBJ databases">
        <title>Enrichment on poylsaccharides allowed isolation of novel metabolic and taxonomic groups of Haloarchaea.</title>
        <authorList>
            <person name="Sorokin D.Y."/>
            <person name="Elcheninov A.G."/>
            <person name="Khizhniak T.V."/>
            <person name="Kolganova T.V."/>
            <person name="Kublanov I.V."/>
        </authorList>
    </citation>
    <scope>NUCLEOTIDE SEQUENCE [LARGE SCALE GENOMIC DNA]</scope>
    <source>
        <strain evidence="3 4">AArc-curdl1</strain>
    </source>
</reference>
<dbReference type="PANTHER" id="PTHR14969">
    <property type="entry name" value="SPHINGOSINE-1-PHOSPHATE PHOSPHOHYDROLASE"/>
    <property type="match status" value="1"/>
</dbReference>
<keyword evidence="4" id="KW-1185">Reference proteome</keyword>
<dbReference type="PANTHER" id="PTHR14969:SF13">
    <property type="entry name" value="AT30094P"/>
    <property type="match status" value="1"/>
</dbReference>
<evidence type="ECO:0000313" key="4">
    <source>
        <dbReference type="Proteomes" id="UP001321047"/>
    </source>
</evidence>
<feature type="transmembrane region" description="Helical" evidence="1">
    <location>
        <begin position="212"/>
        <end position="231"/>
    </location>
</feature>
<feature type="domain" description="Phosphatidic acid phosphatase type 2/haloperoxidase" evidence="2">
    <location>
        <begin position="51"/>
        <end position="175"/>
    </location>
</feature>
<evidence type="ECO:0000313" key="3">
    <source>
        <dbReference type="EMBL" id="MCU4750999.1"/>
    </source>
</evidence>
<feature type="transmembrane region" description="Helical" evidence="1">
    <location>
        <begin position="135"/>
        <end position="154"/>
    </location>
</feature>
<gene>
    <name evidence="3" type="ORF">OB919_03220</name>
</gene>
<name>A0AAP3E635_9EURY</name>
<feature type="transmembrane region" description="Helical" evidence="1">
    <location>
        <begin position="51"/>
        <end position="72"/>
    </location>
</feature>
<dbReference type="RefSeq" id="WP_342806345.1">
    <property type="nucleotide sequence ID" value="NZ_JAOPJZ010000002.1"/>
</dbReference>
<keyword evidence="1" id="KW-1133">Transmembrane helix</keyword>
<dbReference type="SMART" id="SM00014">
    <property type="entry name" value="acidPPc"/>
    <property type="match status" value="1"/>
</dbReference>
<evidence type="ECO:0000256" key="1">
    <source>
        <dbReference type="SAM" id="Phobius"/>
    </source>
</evidence>
<dbReference type="InterPro" id="IPR000326">
    <property type="entry name" value="PAP2/HPO"/>
</dbReference>
<organism evidence="3 4">
    <name type="scientific">Natronosalvus hydrolyticus</name>
    <dbReference type="NCBI Taxonomy" id="2979988"/>
    <lineage>
        <taxon>Archaea</taxon>
        <taxon>Methanobacteriati</taxon>
        <taxon>Methanobacteriota</taxon>
        <taxon>Stenosarchaea group</taxon>
        <taxon>Halobacteria</taxon>
        <taxon>Halobacteriales</taxon>
        <taxon>Natrialbaceae</taxon>
        <taxon>Natronosalvus</taxon>
    </lineage>
</organism>
<feature type="transmembrane region" description="Helical" evidence="1">
    <location>
        <begin position="243"/>
        <end position="263"/>
    </location>
</feature>
<dbReference type="SUPFAM" id="SSF48317">
    <property type="entry name" value="Acid phosphatase/Vanadium-dependent haloperoxidase"/>
    <property type="match status" value="1"/>
</dbReference>
<dbReference type="AlphaFoldDB" id="A0AAP3E635"/>
<feature type="transmembrane region" description="Helical" evidence="1">
    <location>
        <begin position="189"/>
        <end position="206"/>
    </location>
</feature>
<dbReference type="Pfam" id="PF01569">
    <property type="entry name" value="PAP2"/>
    <property type="match status" value="1"/>
</dbReference>
<keyword evidence="1" id="KW-0472">Membrane</keyword>
<keyword evidence="1" id="KW-0812">Transmembrane</keyword>
<feature type="transmembrane region" description="Helical" evidence="1">
    <location>
        <begin position="20"/>
        <end position="44"/>
    </location>
</feature>
<dbReference type="InterPro" id="IPR036938">
    <property type="entry name" value="PAP2/HPO_sf"/>
</dbReference>
<dbReference type="EMBL" id="JAOPJZ010000002">
    <property type="protein sequence ID" value="MCU4750999.1"/>
    <property type="molecule type" value="Genomic_DNA"/>
</dbReference>
<evidence type="ECO:0000259" key="2">
    <source>
        <dbReference type="SMART" id="SM00014"/>
    </source>
</evidence>
<protein>
    <submittedName>
        <fullName evidence="3">Phosphatase PAP2 family protein</fullName>
    </submittedName>
</protein>
<comment type="caution">
    <text evidence="3">The sequence shown here is derived from an EMBL/GenBank/DDBJ whole genome shotgun (WGS) entry which is preliminary data.</text>
</comment>
<accession>A0AAP3E635</accession>
<dbReference type="Gene3D" id="1.20.144.10">
    <property type="entry name" value="Phosphatidic acid phosphatase type 2/haloperoxidase"/>
    <property type="match status" value="1"/>
</dbReference>
<feature type="transmembrane region" description="Helical" evidence="1">
    <location>
        <begin position="109"/>
        <end position="128"/>
    </location>
</feature>
<feature type="transmembrane region" description="Helical" evidence="1">
    <location>
        <begin position="160"/>
        <end position="177"/>
    </location>
</feature>